<comment type="caution">
    <text evidence="3">The sequence shown here is derived from an EMBL/GenBank/DDBJ whole genome shotgun (WGS) entry which is preliminary data.</text>
</comment>
<keyword evidence="1" id="KW-0521">NADP</keyword>
<evidence type="ECO:0000313" key="3">
    <source>
        <dbReference type="EMBL" id="KAL1594763.1"/>
    </source>
</evidence>
<keyword evidence="2" id="KW-0560">Oxidoreductase</keyword>
<dbReference type="Gene3D" id="3.40.50.720">
    <property type="entry name" value="NAD(P)-binding Rossmann-like Domain"/>
    <property type="match status" value="2"/>
</dbReference>
<dbReference type="SUPFAM" id="SSF51735">
    <property type="entry name" value="NAD(P)-binding Rossmann-fold domains"/>
    <property type="match status" value="1"/>
</dbReference>
<reference evidence="3 4" key="1">
    <citation type="submission" date="2024-02" db="EMBL/GenBank/DDBJ databases">
        <title>De novo assembly and annotation of 12 fungi associated with fruit tree decline syndrome in Ontario, Canada.</title>
        <authorList>
            <person name="Sulman M."/>
            <person name="Ellouze W."/>
            <person name="Ilyukhin E."/>
        </authorList>
    </citation>
    <scope>NUCLEOTIDE SEQUENCE [LARGE SCALE GENOMIC DNA]</scope>
    <source>
        <strain evidence="3 4">M97-236</strain>
    </source>
</reference>
<dbReference type="EMBL" id="JAKIXB020000034">
    <property type="protein sequence ID" value="KAL1594763.1"/>
    <property type="molecule type" value="Genomic_DNA"/>
</dbReference>
<name>A0ABR3QRR0_9PLEO</name>
<accession>A0ABR3QRR0</accession>
<dbReference type="InterPro" id="IPR051609">
    <property type="entry name" value="NmrA/Isoflavone_reductase-like"/>
</dbReference>
<dbReference type="PANTHER" id="PTHR47706:SF6">
    <property type="entry name" value="NMRA-LIKE FAMILY PROTEIN (AFU_ORTHOLOGUE AFUA_6G00280)"/>
    <property type="match status" value="1"/>
</dbReference>
<protein>
    <recommendedName>
        <fullName evidence="5">NmrA-like domain-containing protein</fullName>
    </recommendedName>
</protein>
<evidence type="ECO:0000256" key="2">
    <source>
        <dbReference type="ARBA" id="ARBA00023002"/>
    </source>
</evidence>
<organism evidence="3 4">
    <name type="scientific">Nothophoma quercina</name>
    <dbReference type="NCBI Taxonomy" id="749835"/>
    <lineage>
        <taxon>Eukaryota</taxon>
        <taxon>Fungi</taxon>
        <taxon>Dikarya</taxon>
        <taxon>Ascomycota</taxon>
        <taxon>Pezizomycotina</taxon>
        <taxon>Dothideomycetes</taxon>
        <taxon>Pleosporomycetidae</taxon>
        <taxon>Pleosporales</taxon>
        <taxon>Pleosporineae</taxon>
        <taxon>Didymellaceae</taxon>
        <taxon>Nothophoma</taxon>
    </lineage>
</organism>
<dbReference type="PANTHER" id="PTHR47706">
    <property type="entry name" value="NMRA-LIKE FAMILY PROTEIN"/>
    <property type="match status" value="1"/>
</dbReference>
<evidence type="ECO:0000313" key="4">
    <source>
        <dbReference type="Proteomes" id="UP001521222"/>
    </source>
</evidence>
<keyword evidence="4" id="KW-1185">Reference proteome</keyword>
<evidence type="ECO:0008006" key="5">
    <source>
        <dbReference type="Google" id="ProtNLM"/>
    </source>
</evidence>
<proteinExistence type="predicted"/>
<dbReference type="InterPro" id="IPR036291">
    <property type="entry name" value="NAD(P)-bd_dom_sf"/>
</dbReference>
<sequence>MTSTTPTREITKILLLGAGELGTAFLPHISSLPNTHVTIGVRSPSKYTHLQASNIDLTPIDLTSPSPALSQTFAAYNTIISATGFVSSPGSVTKLAQEVLGAGRLREKKGQGRLWYFPWQWGVDYDVTLDGNGLMPLFGEQKAVRDLLRSEAEKSGVHWTVAENRVVYVAGDTVTYNDVASIVEKVVGHQVVREKWSVEHLQEELRRDPEDEIKKYRLVFAGEGVYWEKEKAVNWELGMDMMGVEAYAKKVFAV</sequence>
<gene>
    <name evidence="3" type="ORF">SLS59_008575</name>
</gene>
<dbReference type="Proteomes" id="UP001521222">
    <property type="component" value="Unassembled WGS sequence"/>
</dbReference>
<evidence type="ECO:0000256" key="1">
    <source>
        <dbReference type="ARBA" id="ARBA00022857"/>
    </source>
</evidence>